<keyword evidence="8 18" id="KW-0812">Transmembrane</keyword>
<feature type="domain" description="Cytochrome oxidase subunit II transmembrane region profile" evidence="20">
    <location>
        <begin position="1"/>
        <end position="79"/>
    </location>
</feature>
<keyword evidence="13 18" id="KW-1133">Transmembrane helix</keyword>
<geneLocation type="mitochondrion" evidence="21"/>
<evidence type="ECO:0000256" key="1">
    <source>
        <dbReference type="ARBA" id="ARBA00001935"/>
    </source>
</evidence>
<evidence type="ECO:0000256" key="2">
    <source>
        <dbReference type="ARBA" id="ARBA00004141"/>
    </source>
</evidence>
<evidence type="ECO:0000256" key="5">
    <source>
        <dbReference type="ARBA" id="ARBA00015946"/>
    </source>
</evidence>
<comment type="subcellular location">
    <subcellularLocation>
        <location evidence="2">Membrane</location>
        <topology evidence="2">Multi-pass membrane protein</topology>
    </subcellularLocation>
</comment>
<dbReference type="EMBL" id="DQ988931">
    <property type="protein sequence ID" value="ABI74686.1"/>
    <property type="molecule type" value="Genomic_DNA"/>
</dbReference>
<evidence type="ECO:0000256" key="9">
    <source>
        <dbReference type="ARBA" id="ARBA00022723"/>
    </source>
</evidence>
<feature type="domain" description="Cytochrome oxidase subunit II copper A binding" evidence="19">
    <location>
        <begin position="79"/>
        <end position="193"/>
    </location>
</feature>
<dbReference type="InterPro" id="IPR011759">
    <property type="entry name" value="Cyt_c_oxidase_su2_TM_dom"/>
</dbReference>
<dbReference type="PROSITE" id="PS50999">
    <property type="entry name" value="COX2_TM"/>
    <property type="match status" value="1"/>
</dbReference>
<dbReference type="InterPro" id="IPR036257">
    <property type="entry name" value="Cyt_c_oxidase_su2_TM_sf"/>
</dbReference>
<evidence type="ECO:0000313" key="21">
    <source>
        <dbReference type="EMBL" id="ABI74686.1"/>
    </source>
</evidence>
<dbReference type="GO" id="GO:0004129">
    <property type="term" value="F:cytochrome-c oxidase activity"/>
    <property type="evidence" value="ECO:0007669"/>
    <property type="project" value="UniProtKB-EC"/>
</dbReference>
<dbReference type="InterPro" id="IPR001505">
    <property type="entry name" value="Copper_CuA"/>
</dbReference>
<evidence type="ECO:0000256" key="4">
    <source>
        <dbReference type="ARBA" id="ARBA00012949"/>
    </source>
</evidence>
<keyword evidence="14" id="KW-0186">Copper</keyword>
<evidence type="ECO:0000256" key="17">
    <source>
        <dbReference type="ARBA" id="ARBA00049512"/>
    </source>
</evidence>
<evidence type="ECO:0000256" key="18">
    <source>
        <dbReference type="SAM" id="Phobius"/>
    </source>
</evidence>
<dbReference type="SUPFAM" id="SSF49503">
    <property type="entry name" value="Cupredoxins"/>
    <property type="match status" value="1"/>
</dbReference>
<evidence type="ECO:0000256" key="16">
    <source>
        <dbReference type="ARBA" id="ARBA00031389"/>
    </source>
</evidence>
<dbReference type="InterPro" id="IPR045187">
    <property type="entry name" value="CcO_II"/>
</dbReference>
<keyword evidence="11" id="KW-1278">Translocase</keyword>
<dbReference type="InterPro" id="IPR002429">
    <property type="entry name" value="CcO_II-like_C"/>
</dbReference>
<dbReference type="PRINTS" id="PR01166">
    <property type="entry name" value="CYCOXIDASEII"/>
</dbReference>
<keyword evidence="6" id="KW-0813">Transport</keyword>
<dbReference type="Gene3D" id="1.10.287.90">
    <property type="match status" value="1"/>
</dbReference>
<dbReference type="PANTHER" id="PTHR22888">
    <property type="entry name" value="CYTOCHROME C OXIDASE, SUBUNIT II"/>
    <property type="match status" value="1"/>
</dbReference>
<dbReference type="PROSITE" id="PS50857">
    <property type="entry name" value="COX2_CUA"/>
    <property type="match status" value="1"/>
</dbReference>
<feature type="transmembrane region" description="Helical" evidence="18">
    <location>
        <begin position="6"/>
        <end position="30"/>
    </location>
</feature>
<keyword evidence="12" id="KW-0249">Electron transport</keyword>
<keyword evidence="15 18" id="KW-0472">Membrane</keyword>
<comment type="catalytic activity">
    <reaction evidence="17">
        <text>4 Fe(II)-[cytochrome c] + O2 + 8 H(+)(in) = 4 Fe(III)-[cytochrome c] + 2 H2O + 4 H(+)(out)</text>
        <dbReference type="Rhea" id="RHEA:11436"/>
        <dbReference type="Rhea" id="RHEA-COMP:10350"/>
        <dbReference type="Rhea" id="RHEA-COMP:14399"/>
        <dbReference type="ChEBI" id="CHEBI:15377"/>
        <dbReference type="ChEBI" id="CHEBI:15378"/>
        <dbReference type="ChEBI" id="CHEBI:15379"/>
        <dbReference type="ChEBI" id="CHEBI:29033"/>
        <dbReference type="ChEBI" id="CHEBI:29034"/>
        <dbReference type="EC" id="7.1.1.9"/>
    </reaction>
    <physiologicalReaction direction="left-to-right" evidence="17">
        <dbReference type="Rhea" id="RHEA:11437"/>
    </physiologicalReaction>
</comment>
<evidence type="ECO:0000256" key="15">
    <source>
        <dbReference type="ARBA" id="ARBA00023136"/>
    </source>
</evidence>
<dbReference type="RefSeq" id="YP_001008362.1">
    <property type="nucleotide sequence ID" value="NC_008815.1"/>
</dbReference>
<protein>
    <recommendedName>
        <fullName evidence="5">Cytochrome c oxidase subunit 2</fullName>
        <ecNumber evidence="4">7.1.1.9</ecNumber>
    </recommendedName>
    <alternativeName>
        <fullName evidence="16">Cytochrome c oxidase polypeptide II</fullName>
    </alternativeName>
</protein>
<evidence type="ECO:0000256" key="14">
    <source>
        <dbReference type="ARBA" id="ARBA00023008"/>
    </source>
</evidence>
<comment type="similarity">
    <text evidence="3">Belongs to the cytochrome c oxidase subunit 2 family.</text>
</comment>
<gene>
    <name evidence="21" type="primary">cox2</name>
</gene>
<dbReference type="Gene3D" id="2.60.40.420">
    <property type="entry name" value="Cupredoxins - blue copper proteins"/>
    <property type="match status" value="1"/>
</dbReference>
<evidence type="ECO:0000256" key="10">
    <source>
        <dbReference type="ARBA" id="ARBA00022842"/>
    </source>
</evidence>
<dbReference type="GO" id="GO:0042773">
    <property type="term" value="P:ATP synthesis coupled electron transport"/>
    <property type="evidence" value="ECO:0007669"/>
    <property type="project" value="TreeGrafter"/>
</dbReference>
<organism evidence="21">
    <name type="scientific">Gyrodactylus salaris</name>
    <name type="common">Flatworm</name>
    <dbReference type="NCBI Taxonomy" id="37629"/>
    <lineage>
        <taxon>Eukaryota</taxon>
        <taxon>Metazoa</taxon>
        <taxon>Spiralia</taxon>
        <taxon>Lophotrochozoa</taxon>
        <taxon>Platyhelminthes</taxon>
        <taxon>Monogenea</taxon>
        <taxon>Monopisthocotylea</taxon>
        <taxon>Gyrodactylidea</taxon>
        <taxon>Gyrodactylidae</taxon>
        <taxon>Gyrodactylus</taxon>
    </lineage>
</organism>
<dbReference type="AlphaFoldDB" id="A2D6F1"/>
<feature type="transmembrane region" description="Helical" evidence="18">
    <location>
        <begin position="51"/>
        <end position="74"/>
    </location>
</feature>
<evidence type="ECO:0000259" key="20">
    <source>
        <dbReference type="PROSITE" id="PS50999"/>
    </source>
</evidence>
<dbReference type="InterPro" id="IPR008972">
    <property type="entry name" value="Cupredoxin"/>
</dbReference>
<evidence type="ECO:0000256" key="6">
    <source>
        <dbReference type="ARBA" id="ARBA00022448"/>
    </source>
</evidence>
<dbReference type="CTD" id="4513"/>
<keyword evidence="7" id="KW-0679">Respiratory chain</keyword>
<evidence type="ECO:0000256" key="13">
    <source>
        <dbReference type="ARBA" id="ARBA00022989"/>
    </source>
</evidence>
<dbReference type="GO" id="GO:0005507">
    <property type="term" value="F:copper ion binding"/>
    <property type="evidence" value="ECO:0007669"/>
    <property type="project" value="InterPro"/>
</dbReference>
<accession>A2D6F1</accession>
<keyword evidence="9" id="KW-0479">Metal-binding</keyword>
<evidence type="ECO:0000256" key="11">
    <source>
        <dbReference type="ARBA" id="ARBA00022967"/>
    </source>
</evidence>
<evidence type="ECO:0000259" key="19">
    <source>
        <dbReference type="PROSITE" id="PS50857"/>
    </source>
</evidence>
<reference evidence="21" key="1">
    <citation type="journal article" date="2007" name="Parasitology">
        <title>The mitochondrial genome of Gyrodactylus salaris (Platyhelminthes: Monogenea), a pathogen of Atlantic salmon (Salmo salar).</title>
        <authorList>
            <person name="Huyse T."/>
            <person name="Plaisance L."/>
            <person name="Webster B.L."/>
            <person name="Mo T.A."/>
            <person name="Bakke T.A."/>
            <person name="Bachmann L."/>
            <person name="Littlewood D.T."/>
        </authorList>
    </citation>
    <scope>NUCLEOTIDE SEQUENCE</scope>
</reference>
<dbReference type="Pfam" id="PF00116">
    <property type="entry name" value="COX2"/>
    <property type="match status" value="1"/>
</dbReference>
<dbReference type="EC" id="7.1.1.9" evidence="4"/>
<evidence type="ECO:0000256" key="8">
    <source>
        <dbReference type="ARBA" id="ARBA00022692"/>
    </source>
</evidence>
<evidence type="ECO:0000256" key="7">
    <source>
        <dbReference type="ARBA" id="ARBA00022660"/>
    </source>
</evidence>
<dbReference type="PROSITE" id="PS00078">
    <property type="entry name" value="COX2"/>
    <property type="match status" value="1"/>
</dbReference>
<keyword evidence="10" id="KW-0460">Magnesium</keyword>
<dbReference type="GeneID" id="4712278"/>
<evidence type="ECO:0000256" key="12">
    <source>
        <dbReference type="ARBA" id="ARBA00022982"/>
    </source>
</evidence>
<dbReference type="SUPFAM" id="SSF81464">
    <property type="entry name" value="Cytochrome c oxidase subunit II-like, transmembrane region"/>
    <property type="match status" value="1"/>
</dbReference>
<sequence>MSLSLIYYDIATYAILLCTFLCVMVIYYLLEVSKLYSSNLLLSEEWNILEFLWTVIPTVLVSVLCVLNLSFIYFDSELEAEELVKVIGRQWYWSYDDSFNGFYDSYYSDALTYNVDNPMVLHFNKTTRILVSSSDVIHSFSIPDLGLKMDGIPGRINHLSYLPDRVGVFVGYCSELCGVGHSFMPICIEVVKN</sequence>
<comment type="cofactor">
    <cofactor evidence="1">
        <name>Cu cation</name>
        <dbReference type="ChEBI" id="CHEBI:23378"/>
    </cofactor>
</comment>
<proteinExistence type="inferred from homology"/>
<evidence type="ECO:0000256" key="3">
    <source>
        <dbReference type="ARBA" id="ARBA00007866"/>
    </source>
</evidence>
<keyword evidence="21" id="KW-0496">Mitochondrion</keyword>
<name>A2D6F1_GYRSA</name>
<dbReference type="PANTHER" id="PTHR22888:SF9">
    <property type="entry name" value="CYTOCHROME C OXIDASE SUBUNIT 2"/>
    <property type="match status" value="1"/>
</dbReference>
<dbReference type="GO" id="GO:0016020">
    <property type="term" value="C:membrane"/>
    <property type="evidence" value="ECO:0007669"/>
    <property type="project" value="UniProtKB-SubCell"/>
</dbReference>